<protein>
    <submittedName>
        <fullName evidence="5">Planctomycete cytochrome C</fullName>
    </submittedName>
</protein>
<feature type="domain" description="DUF1549" evidence="2">
    <location>
        <begin position="151"/>
        <end position="357"/>
    </location>
</feature>
<dbReference type="PANTHER" id="PTHR35889">
    <property type="entry name" value="CYCLOINULO-OLIGOSACCHARIDE FRUCTANOTRANSFERASE-RELATED"/>
    <property type="match status" value="1"/>
</dbReference>
<accession>A0A5C5WX05</accession>
<gene>
    <name evidence="5" type="ORF">KOR42_28740</name>
</gene>
<reference evidence="5 6" key="1">
    <citation type="submission" date="2019-02" db="EMBL/GenBank/DDBJ databases">
        <title>Deep-cultivation of Planctomycetes and their phenomic and genomic characterization uncovers novel biology.</title>
        <authorList>
            <person name="Wiegand S."/>
            <person name="Jogler M."/>
            <person name="Boedeker C."/>
            <person name="Pinto D."/>
            <person name="Vollmers J."/>
            <person name="Rivas-Marin E."/>
            <person name="Kohn T."/>
            <person name="Peeters S.H."/>
            <person name="Heuer A."/>
            <person name="Rast P."/>
            <person name="Oberbeckmann S."/>
            <person name="Bunk B."/>
            <person name="Jeske O."/>
            <person name="Meyerdierks A."/>
            <person name="Storesund J.E."/>
            <person name="Kallscheuer N."/>
            <person name="Luecker S."/>
            <person name="Lage O.M."/>
            <person name="Pohl T."/>
            <person name="Merkel B.J."/>
            <person name="Hornburger P."/>
            <person name="Mueller R.-W."/>
            <person name="Bruemmer F."/>
            <person name="Labrenz M."/>
            <person name="Spormann A.M."/>
            <person name="Op Den Camp H."/>
            <person name="Overmann J."/>
            <person name="Amann R."/>
            <person name="Jetten M.S.M."/>
            <person name="Mascher T."/>
            <person name="Medema M.H."/>
            <person name="Devos D.P."/>
            <person name="Kaster A.-K."/>
            <person name="Ovreas L."/>
            <person name="Rohde M."/>
            <person name="Galperin M.Y."/>
            <person name="Jogler C."/>
        </authorList>
    </citation>
    <scope>NUCLEOTIDE SEQUENCE [LARGE SCALE GENOMIC DNA]</scope>
    <source>
        <strain evidence="5 6">KOR42</strain>
    </source>
</reference>
<dbReference type="EMBL" id="SIHI01000005">
    <property type="protein sequence ID" value="TWT55247.1"/>
    <property type="molecule type" value="Genomic_DNA"/>
</dbReference>
<feature type="signal peptide" evidence="1">
    <location>
        <begin position="1"/>
        <end position="24"/>
    </location>
</feature>
<feature type="domain" description="DUF1553" evidence="3">
    <location>
        <begin position="712"/>
        <end position="975"/>
    </location>
</feature>
<feature type="domain" description="Cytochrome C Planctomycete-type" evidence="4">
    <location>
        <begin position="42"/>
        <end position="102"/>
    </location>
</feature>
<dbReference type="Pfam" id="PF07635">
    <property type="entry name" value="PSCyt1"/>
    <property type="match status" value="1"/>
</dbReference>
<dbReference type="AlphaFoldDB" id="A0A5C5WX05"/>
<dbReference type="GO" id="GO:0009055">
    <property type="term" value="F:electron transfer activity"/>
    <property type="evidence" value="ECO:0007669"/>
    <property type="project" value="InterPro"/>
</dbReference>
<evidence type="ECO:0000313" key="6">
    <source>
        <dbReference type="Proteomes" id="UP000317243"/>
    </source>
</evidence>
<evidence type="ECO:0000259" key="2">
    <source>
        <dbReference type="Pfam" id="PF07583"/>
    </source>
</evidence>
<dbReference type="Pfam" id="PF07583">
    <property type="entry name" value="PSCyt2"/>
    <property type="match status" value="1"/>
</dbReference>
<dbReference type="SUPFAM" id="SSF46626">
    <property type="entry name" value="Cytochrome c"/>
    <property type="match status" value="1"/>
</dbReference>
<dbReference type="InterPro" id="IPR011429">
    <property type="entry name" value="Cyt_c_Planctomycete-type"/>
</dbReference>
<evidence type="ECO:0000259" key="4">
    <source>
        <dbReference type="Pfam" id="PF07635"/>
    </source>
</evidence>
<evidence type="ECO:0000313" key="5">
    <source>
        <dbReference type="EMBL" id="TWT55247.1"/>
    </source>
</evidence>
<organism evidence="5 6">
    <name type="scientific">Thalassoglobus neptunius</name>
    <dbReference type="NCBI Taxonomy" id="1938619"/>
    <lineage>
        <taxon>Bacteria</taxon>
        <taxon>Pseudomonadati</taxon>
        <taxon>Planctomycetota</taxon>
        <taxon>Planctomycetia</taxon>
        <taxon>Planctomycetales</taxon>
        <taxon>Planctomycetaceae</taxon>
        <taxon>Thalassoglobus</taxon>
    </lineage>
</organism>
<dbReference type="InterPro" id="IPR022655">
    <property type="entry name" value="DUF1553"/>
</dbReference>
<feature type="chain" id="PRO_5022969773" evidence="1">
    <location>
        <begin position="25"/>
        <end position="1023"/>
    </location>
</feature>
<dbReference type="InterPro" id="IPR036909">
    <property type="entry name" value="Cyt_c-like_dom_sf"/>
</dbReference>
<keyword evidence="1" id="KW-0732">Signal</keyword>
<dbReference type="Pfam" id="PF07587">
    <property type="entry name" value="PSD1"/>
    <property type="match status" value="1"/>
</dbReference>
<dbReference type="GO" id="GO:0020037">
    <property type="term" value="F:heme binding"/>
    <property type="evidence" value="ECO:0007669"/>
    <property type="project" value="InterPro"/>
</dbReference>
<keyword evidence="6" id="KW-1185">Reference proteome</keyword>
<dbReference type="PANTHER" id="PTHR35889:SF3">
    <property type="entry name" value="F-BOX DOMAIN-CONTAINING PROTEIN"/>
    <property type="match status" value="1"/>
</dbReference>
<dbReference type="RefSeq" id="WP_146510386.1">
    <property type="nucleotide sequence ID" value="NZ_SIHI01000005.1"/>
</dbReference>
<evidence type="ECO:0000256" key="1">
    <source>
        <dbReference type="SAM" id="SignalP"/>
    </source>
</evidence>
<proteinExistence type="predicted"/>
<sequence length="1023" mass="116094" precursor="true">MKLPLLKLLFVALVVSGWNLSAVRADGVSFGRDVRPILAGKCYKCHGPDENTREADLRLDLRSAATQDRGGYRAIVPEDLEKSEVITRITSDDEFLVMPPSDSNLQLTDEEIDVLKRWIEEGAVYEEHWAFKTPDLPAIPRTEPSEWPVNPIDHFVLRQMKEHGLEPAPQADRYSLLRRVYIDLTGLPPTIEEVDEFFNSTEADAYERLVDKLLNSPRYGEHWASHWLDLARYSDTNGYEKDRPRSIWPYRDWVINAINADLPFDQFTIEQLAGDMLDEPTQDQLIATGFHRNTMLNEEGGIDPLEYRYYAMVDRVATTGTVWLGMTIGCAQCHTHKYDPITHTDYYGMMGLLNNADEIDLIVPDEDVAARNERIRDQIAELESQLAAKFPPREGEEPEAQRRQEHLNQQFGQWLKEQSEVVRDWKILRPETMKTNLPRLEQLPDGSILSTGDITKRDEFELTFDLSTLNESGPITALKLEVLPDDRLPARGPGRAFYEGRKGDFFLSELTASRDGSALPLHQASHSFGKISVGSGSADASNLLDGNGSTGWSTSTGEGQRHELVINFKAPLESQGQLKIKMLFERHFAASLGRFRFSATTDPRPSVATDLPAHLADQLVAGEESLPEEVRSEFMQHFLNTTPLLAEERKAIDKLRSQLKDPTTTMIFTERPDDNPRPTFRHHRGEYLQSREEVAPHLPSLFMKEGSDAPENRLEFAQWLVSRENPLVGRVTVNRHWQAFFGQGLVTTSEDFGTQSSQPTHPDLLDWLANRFVTSSGAGEYALGWSRKELHRLIVTSATYRQSSIVDEEIRQRDPKNSWLSRGPRQRMRAEVIRDSMLQAAGILVEKVGGPSVYPPQPESVVKVAYGNPNWPVETGEDRYRRSLYTFSKRTAPFAAFTVFDAPSGENCIVRRDRSNTPLQALTMLNDAMYLEVAQKAARSLNVSEQEPAELVAILFRKFLTRPPTEEEVRAILEFRERQKLRFDSEELNVEEITGESESSVDEATWVMVARVLMNLDEAVTKP</sequence>
<comment type="caution">
    <text evidence="5">The sequence shown here is derived from an EMBL/GenBank/DDBJ whole genome shotgun (WGS) entry which is preliminary data.</text>
</comment>
<dbReference type="OrthoDB" id="127107at2"/>
<evidence type="ECO:0000259" key="3">
    <source>
        <dbReference type="Pfam" id="PF07587"/>
    </source>
</evidence>
<dbReference type="Proteomes" id="UP000317243">
    <property type="component" value="Unassembled WGS sequence"/>
</dbReference>
<name>A0A5C5WX05_9PLAN</name>
<dbReference type="InterPro" id="IPR011444">
    <property type="entry name" value="DUF1549"/>
</dbReference>